<dbReference type="InterPro" id="IPR029044">
    <property type="entry name" value="Nucleotide-diphossugar_trans"/>
</dbReference>
<keyword evidence="1" id="KW-0808">Transferase</keyword>
<dbReference type="PANTHER" id="PTHR21485:SF3">
    <property type="entry name" value="N-ACYLNEURAMINATE CYTIDYLYLTRANSFERASE"/>
    <property type="match status" value="1"/>
</dbReference>
<dbReference type="SUPFAM" id="SSF53448">
    <property type="entry name" value="Nucleotide-diphospho-sugar transferases"/>
    <property type="match status" value="1"/>
</dbReference>
<dbReference type="PANTHER" id="PTHR21485">
    <property type="entry name" value="HAD SUPERFAMILY MEMBERS CMAS AND KDSC"/>
    <property type="match status" value="1"/>
</dbReference>
<dbReference type="Pfam" id="PF02348">
    <property type="entry name" value="CTP_transf_3"/>
    <property type="match status" value="1"/>
</dbReference>
<sequence>MTNIAMIPARMGSQRLKQKNLLPLRGVPLLAHVVRKCLNAGVFDEVWVNSESDVFGEIAVKEGARFHKRPDELANNVATSEQFVAEFLDKHPCTRLFQVHSIAPLMTMDEVKRFTQEMIEGDYDVMLSVVDEPLEAFCRGEPVNFTLAEKTNSQDLPPVRRVTWSITGWRAATYLEATRAGQCATYAGKVGLSPVNRLAGHVIKTAEDLALAEALYPLVHGEAEPAAAAV</sequence>
<proteinExistence type="predicted"/>
<organism evidence="1 2">
    <name type="scientific">Rhodovarius crocodyli</name>
    <dbReference type="NCBI Taxonomy" id="1979269"/>
    <lineage>
        <taxon>Bacteria</taxon>
        <taxon>Pseudomonadati</taxon>
        <taxon>Pseudomonadota</taxon>
        <taxon>Alphaproteobacteria</taxon>
        <taxon>Acetobacterales</taxon>
        <taxon>Roseomonadaceae</taxon>
        <taxon>Rhodovarius</taxon>
    </lineage>
</organism>
<dbReference type="AlphaFoldDB" id="A0A437LZ59"/>
<evidence type="ECO:0000313" key="2">
    <source>
        <dbReference type="Proteomes" id="UP000282957"/>
    </source>
</evidence>
<dbReference type="RefSeq" id="WP_127790036.1">
    <property type="nucleotide sequence ID" value="NZ_SACL01000013.1"/>
</dbReference>
<dbReference type="Gene3D" id="3.90.550.10">
    <property type="entry name" value="Spore Coat Polysaccharide Biosynthesis Protein SpsA, Chain A"/>
    <property type="match status" value="1"/>
</dbReference>
<dbReference type="InterPro" id="IPR003329">
    <property type="entry name" value="Cytidylyl_trans"/>
</dbReference>
<dbReference type="Proteomes" id="UP000282957">
    <property type="component" value="Unassembled WGS sequence"/>
</dbReference>
<evidence type="ECO:0000313" key="1">
    <source>
        <dbReference type="EMBL" id="RVT90594.1"/>
    </source>
</evidence>
<dbReference type="OrthoDB" id="9805604at2"/>
<name>A0A437LZ59_9PROT</name>
<dbReference type="EMBL" id="SACL01000013">
    <property type="protein sequence ID" value="RVT90594.1"/>
    <property type="molecule type" value="Genomic_DNA"/>
</dbReference>
<comment type="caution">
    <text evidence="1">The sequence shown here is derived from an EMBL/GenBank/DDBJ whole genome shotgun (WGS) entry which is preliminary data.</text>
</comment>
<reference evidence="1 2" key="1">
    <citation type="submission" date="2019-01" db="EMBL/GenBank/DDBJ databases">
        <authorList>
            <person name="Chen W.-M."/>
        </authorList>
    </citation>
    <scope>NUCLEOTIDE SEQUENCE [LARGE SCALE GENOMIC DNA]</scope>
    <source>
        <strain evidence="1 2">CCP-6</strain>
    </source>
</reference>
<dbReference type="GO" id="GO:0008781">
    <property type="term" value="F:N-acylneuraminate cytidylyltransferase activity"/>
    <property type="evidence" value="ECO:0007669"/>
    <property type="project" value="TreeGrafter"/>
</dbReference>
<gene>
    <name evidence="1" type="ORF">EOD42_23465</name>
</gene>
<accession>A0A437LZ59</accession>
<protein>
    <submittedName>
        <fullName evidence="1">Cytidyltransferase</fullName>
    </submittedName>
</protein>
<dbReference type="InterPro" id="IPR050793">
    <property type="entry name" value="CMP-NeuNAc_synthase"/>
</dbReference>
<keyword evidence="2" id="KW-1185">Reference proteome</keyword>